<feature type="transmembrane region" description="Helical" evidence="1">
    <location>
        <begin position="89"/>
        <end position="106"/>
    </location>
</feature>
<evidence type="ECO:0000256" key="1">
    <source>
        <dbReference type="SAM" id="Phobius"/>
    </source>
</evidence>
<feature type="transmembrane region" description="Helical" evidence="1">
    <location>
        <begin position="154"/>
        <end position="174"/>
    </location>
</feature>
<accession>A0A4R6K462</accession>
<feature type="transmembrane region" description="Helical" evidence="1">
    <location>
        <begin position="127"/>
        <end position="148"/>
    </location>
</feature>
<evidence type="ECO:0000313" key="3">
    <source>
        <dbReference type="Proteomes" id="UP000295388"/>
    </source>
</evidence>
<name>A0A4R6K462_9ACTN</name>
<reference evidence="2 3" key="1">
    <citation type="submission" date="2019-03" db="EMBL/GenBank/DDBJ databases">
        <title>Genomic Encyclopedia of Type Strains, Phase III (KMG-III): the genomes of soil and plant-associated and newly described type strains.</title>
        <authorList>
            <person name="Whitman W."/>
        </authorList>
    </citation>
    <scope>NUCLEOTIDE SEQUENCE [LARGE SCALE GENOMIC DNA]</scope>
    <source>
        <strain evidence="2 3">VKM Ac-2527</strain>
    </source>
</reference>
<protein>
    <submittedName>
        <fullName evidence="2">Uncharacterized protein</fullName>
    </submittedName>
</protein>
<keyword evidence="1" id="KW-1133">Transmembrane helix</keyword>
<keyword evidence="1" id="KW-0812">Transmembrane</keyword>
<keyword evidence="3" id="KW-1185">Reference proteome</keyword>
<gene>
    <name evidence="2" type="ORF">EV643_117166</name>
</gene>
<feature type="transmembrane region" description="Helical" evidence="1">
    <location>
        <begin position="20"/>
        <end position="41"/>
    </location>
</feature>
<keyword evidence="1" id="KW-0472">Membrane</keyword>
<dbReference type="OrthoDB" id="3831305at2"/>
<comment type="caution">
    <text evidence="2">The sequence shown here is derived from an EMBL/GenBank/DDBJ whole genome shotgun (WGS) entry which is preliminary data.</text>
</comment>
<evidence type="ECO:0000313" key="2">
    <source>
        <dbReference type="EMBL" id="TDO44143.1"/>
    </source>
</evidence>
<proteinExistence type="predicted"/>
<dbReference type="Proteomes" id="UP000295388">
    <property type="component" value="Unassembled WGS sequence"/>
</dbReference>
<feature type="transmembrane region" description="Helical" evidence="1">
    <location>
        <begin position="53"/>
        <end position="83"/>
    </location>
</feature>
<dbReference type="AlphaFoldDB" id="A0A4R6K462"/>
<dbReference type="RefSeq" id="WP_133803660.1">
    <property type="nucleotide sequence ID" value="NZ_SNWQ01000017.1"/>
</dbReference>
<sequence length="182" mass="18321">MSGAERVTRWLAEIRASGSASLIARAAIALAGTVALLVPAVQSWNQLDAVPVVGVPLLVVCIVLPDSAPALVFIVLVALGWIVRAPAEVSVSVVITGIALVVVHLASAFAGQIPSYGQVSRRAVRRWLLPATVALLLGPVVAIAAALVRGAAVPGSLLVTVGALAAATAAIWFASGQSIGSD</sequence>
<dbReference type="EMBL" id="SNWQ01000017">
    <property type="protein sequence ID" value="TDO44143.1"/>
    <property type="molecule type" value="Genomic_DNA"/>
</dbReference>
<organism evidence="2 3">
    <name type="scientific">Kribbella caucasensis</name>
    <dbReference type="NCBI Taxonomy" id="2512215"/>
    <lineage>
        <taxon>Bacteria</taxon>
        <taxon>Bacillati</taxon>
        <taxon>Actinomycetota</taxon>
        <taxon>Actinomycetes</taxon>
        <taxon>Propionibacteriales</taxon>
        <taxon>Kribbellaceae</taxon>
        <taxon>Kribbella</taxon>
    </lineage>
</organism>